<accession>A0A9P3M0S0</accession>
<evidence type="ECO:0000256" key="1">
    <source>
        <dbReference type="SAM" id="SignalP"/>
    </source>
</evidence>
<protein>
    <submittedName>
        <fullName evidence="2">Uncharacterized protein</fullName>
    </submittedName>
</protein>
<reference evidence="2" key="2">
    <citation type="journal article" date="2022" name="Microbiol. Resour. Announc.">
        <title>Whole-Genome Sequence of Entomortierella parvispora E1425, a Mucoromycotan Fungus Associated with Burkholderiaceae-Related Endosymbiotic Bacteria.</title>
        <authorList>
            <person name="Herlambang A."/>
            <person name="Guo Y."/>
            <person name="Takashima Y."/>
            <person name="Narisawa K."/>
            <person name="Ohta H."/>
            <person name="Nishizawa T."/>
        </authorList>
    </citation>
    <scope>NUCLEOTIDE SEQUENCE</scope>
    <source>
        <strain evidence="2">E1425</strain>
    </source>
</reference>
<evidence type="ECO:0000313" key="2">
    <source>
        <dbReference type="EMBL" id="GJJ77604.1"/>
    </source>
</evidence>
<reference evidence="2" key="1">
    <citation type="submission" date="2021-11" db="EMBL/GenBank/DDBJ databases">
        <authorList>
            <person name="Herlambang A."/>
            <person name="Guo Y."/>
            <person name="Takashima Y."/>
            <person name="Nishizawa T."/>
        </authorList>
    </citation>
    <scope>NUCLEOTIDE SEQUENCE</scope>
    <source>
        <strain evidence="2">E1425</strain>
    </source>
</reference>
<feature type="signal peptide" evidence="1">
    <location>
        <begin position="1"/>
        <end position="22"/>
    </location>
</feature>
<name>A0A9P3M0S0_9FUNG</name>
<proteinExistence type="predicted"/>
<comment type="caution">
    <text evidence="2">The sequence shown here is derived from an EMBL/GenBank/DDBJ whole genome shotgun (WGS) entry which is preliminary data.</text>
</comment>
<dbReference type="EMBL" id="BQFW01000013">
    <property type="protein sequence ID" value="GJJ77604.1"/>
    <property type="molecule type" value="Genomic_DNA"/>
</dbReference>
<feature type="chain" id="PRO_5040255499" evidence="1">
    <location>
        <begin position="23"/>
        <end position="242"/>
    </location>
</feature>
<keyword evidence="1" id="KW-0732">Signal</keyword>
<gene>
    <name evidence="2" type="ORF">EMPS_09963</name>
</gene>
<evidence type="ECO:0000313" key="3">
    <source>
        <dbReference type="Proteomes" id="UP000827284"/>
    </source>
</evidence>
<dbReference type="Proteomes" id="UP000827284">
    <property type="component" value="Unassembled WGS sequence"/>
</dbReference>
<organism evidence="2 3">
    <name type="scientific">Entomortierella parvispora</name>
    <dbReference type="NCBI Taxonomy" id="205924"/>
    <lineage>
        <taxon>Eukaryota</taxon>
        <taxon>Fungi</taxon>
        <taxon>Fungi incertae sedis</taxon>
        <taxon>Mucoromycota</taxon>
        <taxon>Mortierellomycotina</taxon>
        <taxon>Mortierellomycetes</taxon>
        <taxon>Mortierellales</taxon>
        <taxon>Mortierellaceae</taxon>
        <taxon>Entomortierella</taxon>
    </lineage>
</organism>
<sequence>MRTAIFAFFLAMIAMLCTAASAESGLEIRAAEAKTVCPTAAFDATVSLLVSEQASIVAKAYADVCTDADLSSAVQTDLSVQITGLVNFDFGLGAKLSAALQSSIKASVKAEVDAEIKAQFTANLKANIAAIITKRCPKKDAASIKLQAKNIVSDAIKLTTKASVQISAEIKAKLAAKIKACIDLEVKKFSVNLLLVKINVTGDVKVSESIGLKFQAAAGLCAKACADISAKEVSKIKAICSA</sequence>
<keyword evidence="3" id="KW-1185">Reference proteome</keyword>
<dbReference type="OrthoDB" id="2420389at2759"/>
<dbReference type="AlphaFoldDB" id="A0A9P3M0S0"/>